<feature type="signal peptide" evidence="2">
    <location>
        <begin position="1"/>
        <end position="15"/>
    </location>
</feature>
<comment type="caution">
    <text evidence="3">The sequence shown here is derived from an EMBL/GenBank/DDBJ whole genome shotgun (WGS) entry which is preliminary data.</text>
</comment>
<feature type="non-terminal residue" evidence="3">
    <location>
        <position position="1"/>
    </location>
</feature>
<feature type="chain" id="PRO_5040401329" evidence="2">
    <location>
        <begin position="16"/>
        <end position="261"/>
    </location>
</feature>
<feature type="transmembrane region" description="Helical" evidence="1">
    <location>
        <begin position="150"/>
        <end position="168"/>
    </location>
</feature>
<dbReference type="EMBL" id="CAJVQA010009445">
    <property type="protein sequence ID" value="CAG8685003.1"/>
    <property type="molecule type" value="Genomic_DNA"/>
</dbReference>
<keyword evidence="1" id="KW-0472">Membrane</keyword>
<evidence type="ECO:0000256" key="1">
    <source>
        <dbReference type="SAM" id="Phobius"/>
    </source>
</evidence>
<keyword evidence="1" id="KW-0812">Transmembrane</keyword>
<evidence type="ECO:0000313" key="3">
    <source>
        <dbReference type="EMBL" id="CAG8685003.1"/>
    </source>
</evidence>
<name>A0A9N9EM64_9GLOM</name>
<organism evidence="3 4">
    <name type="scientific">Cetraspora pellucida</name>
    <dbReference type="NCBI Taxonomy" id="1433469"/>
    <lineage>
        <taxon>Eukaryota</taxon>
        <taxon>Fungi</taxon>
        <taxon>Fungi incertae sedis</taxon>
        <taxon>Mucoromycota</taxon>
        <taxon>Glomeromycotina</taxon>
        <taxon>Glomeromycetes</taxon>
        <taxon>Diversisporales</taxon>
        <taxon>Gigasporaceae</taxon>
        <taxon>Cetraspora</taxon>
    </lineage>
</organism>
<evidence type="ECO:0000313" key="4">
    <source>
        <dbReference type="Proteomes" id="UP000789759"/>
    </source>
</evidence>
<dbReference type="AlphaFoldDB" id="A0A9N9EM64"/>
<keyword evidence="1" id="KW-1133">Transmembrane helix</keyword>
<gene>
    <name evidence="3" type="ORF">CPELLU_LOCUS11013</name>
</gene>
<dbReference type="Proteomes" id="UP000789759">
    <property type="component" value="Unassembled WGS sequence"/>
</dbReference>
<accession>A0A9N9EM64</accession>
<keyword evidence="4" id="KW-1185">Reference proteome</keyword>
<reference evidence="3" key="1">
    <citation type="submission" date="2021-06" db="EMBL/GenBank/DDBJ databases">
        <authorList>
            <person name="Kallberg Y."/>
            <person name="Tangrot J."/>
            <person name="Rosling A."/>
        </authorList>
    </citation>
    <scope>NUCLEOTIDE SEQUENCE</scope>
    <source>
        <strain evidence="3">FL966</strain>
    </source>
</reference>
<dbReference type="OrthoDB" id="2443771at2759"/>
<evidence type="ECO:0000256" key="2">
    <source>
        <dbReference type="SAM" id="SignalP"/>
    </source>
</evidence>
<sequence>LFIAILVGLCLEVYNEQYTISMDITTVDKVPLPNIYFSNEHNFIVECTLSNGTYIEQLYDCGDYVNNTIKRNSSDRPYFGAFLPNYNVTLETGCTTVDLNIFITDPAYNSSYQNFSLFMFAFDKEYDPYYHESSMPTFTPFEELLLLKNAYYLSRTILSLLGVIGGIWSSITGFYVFLFGLGLFSPWGFVQKSKPFKIQYEKNLLPFTVDSQPDKLDTEENASILKRLDNLEKSLQFYKEYVLDTSFLPSVKKNASLAIEK</sequence>
<protein>
    <submittedName>
        <fullName evidence="3">1750_t:CDS:1</fullName>
    </submittedName>
</protein>
<proteinExistence type="predicted"/>
<keyword evidence="2" id="KW-0732">Signal</keyword>